<dbReference type="AlphaFoldDB" id="A0A831XE64"/>
<organism evidence="1">
    <name type="scientific">Geobacter metallireducens</name>
    <dbReference type="NCBI Taxonomy" id="28232"/>
    <lineage>
        <taxon>Bacteria</taxon>
        <taxon>Pseudomonadati</taxon>
        <taxon>Thermodesulfobacteriota</taxon>
        <taxon>Desulfuromonadia</taxon>
        <taxon>Geobacterales</taxon>
        <taxon>Geobacteraceae</taxon>
        <taxon>Geobacter</taxon>
    </lineage>
</organism>
<proteinExistence type="predicted"/>
<evidence type="ECO:0000313" key="1">
    <source>
        <dbReference type="EMBL" id="HEN40945.1"/>
    </source>
</evidence>
<dbReference type="EMBL" id="DSOV01000004">
    <property type="protein sequence ID" value="HEN40945.1"/>
    <property type="molecule type" value="Genomic_DNA"/>
</dbReference>
<dbReference type="InterPro" id="IPR026483">
    <property type="entry name" value="Cas_Csx17"/>
</dbReference>
<reference evidence="1" key="1">
    <citation type="journal article" date="2020" name="mSystems">
        <title>Genome- and Community-Level Interaction Insights into Carbon Utilization and Element Cycling Functions of Hydrothermarchaeota in Hydrothermal Sediment.</title>
        <authorList>
            <person name="Zhou Z."/>
            <person name="Liu Y."/>
            <person name="Xu W."/>
            <person name="Pan J."/>
            <person name="Luo Z.H."/>
            <person name="Li M."/>
        </authorList>
    </citation>
    <scope>NUCLEOTIDE SEQUENCE [LARGE SCALE GENOMIC DNA]</scope>
    <source>
        <strain evidence="1">SpSt-349</strain>
    </source>
</reference>
<sequence>MMHEHLLAGCTPTPLAHYLKALGILRLVAEQKDPEAAGRWQGELFVLRTVLSREELIRFFLEEYRPTPIIAPWNGGSGFYPKDNKSGIDPISKATAKRLEPYREVIALARLSVGDREESPKNEEKADFLRSLRALLPDLVLTWFDAAVMLTTDKPEYPPLLGTGGNDGRLDFTNNFMQRITELFDMADGRPSTKSAAWLLASVGEEAGHGLVTKAIGQFSPGSAGGPNATTGFDSDSLINPWDFVLMLEGALLFAGAATRRLESTDVSTLSYPFTVRTTGTGAGCGNVADEAPSRAEIWMPIWRRYIDLHELRALLSEGRVTVGRRAARDGLDFARAVSGLGIDRGISGFQRYAFLMRSGKAYLATPLARIQVVRNPKADLLTHLDRFQWLDRLRSVARKDAPGRIQQLVRRMEDEIFSLTQGGDRLVLQNILMLLGQIQQSCGVSTKGRDAVGPLPFLGAEWAMEADDGSHEFRLACALAGLTDMRAYLAPVRVDKGKVEWAPGSPKAVWGGGDLVSNLFRVFDRRLLEADRDRQEIEPFAGFPAADIPAVMAFIQGKTDDGRIAALLSGLVNVQLPRNMPHRNVSTDHPPAVFCLLKPLFTPDGILQELGILPPDRHLPLPREVVNLLKAGNREQAGRAIGIGWRRLRIVGMKLPPHPRRPPALVGTEGARLAAALMIPLAKGDLARICQPFMPVQKAD</sequence>
<comment type="caution">
    <text evidence="1">The sequence shown here is derived from an EMBL/GenBank/DDBJ whole genome shotgun (WGS) entry which is preliminary data.</text>
</comment>
<dbReference type="NCBIfam" id="TIGR04113">
    <property type="entry name" value="cas_csx17"/>
    <property type="match status" value="1"/>
</dbReference>
<accession>A0A831XE64</accession>
<protein>
    <submittedName>
        <fullName evidence="1">Type I-U CRISPR-associated protein Csx17</fullName>
    </submittedName>
</protein>
<gene>
    <name evidence="1" type="primary">csx17</name>
    <name evidence="1" type="ORF">ENQ87_01010</name>
</gene>
<name>A0A831XE64_GEOME</name>